<evidence type="ECO:0000313" key="7">
    <source>
        <dbReference type="EMBL" id="KAA6336141.1"/>
    </source>
</evidence>
<dbReference type="InterPro" id="IPR033985">
    <property type="entry name" value="SusD-like_N"/>
</dbReference>
<dbReference type="InterPro" id="IPR011990">
    <property type="entry name" value="TPR-like_helical_dom_sf"/>
</dbReference>
<dbReference type="AlphaFoldDB" id="A0A5J4RT57"/>
<dbReference type="Gene3D" id="1.25.40.390">
    <property type="match status" value="1"/>
</dbReference>
<accession>A0A5J4RT57</accession>
<proteinExistence type="predicted"/>
<dbReference type="SUPFAM" id="SSF48452">
    <property type="entry name" value="TPR-like"/>
    <property type="match status" value="1"/>
</dbReference>
<evidence type="ECO:0000256" key="1">
    <source>
        <dbReference type="ARBA" id="ARBA00004442"/>
    </source>
</evidence>
<sequence>MLTKIKNQWMACICTCILTCSGCSDYLNVVPNDGIATLETAFSMRSEAKKYLYTCYSYLPLDGSMSSDPSIMGGDEYWSVIDSRDGRWSDTFFRMARGFQNANSPLGGWNWEGLYQAIRVCNIFLENIGSVPDLLATEGVQWAAEVKFLKAYYHFYLVRMYGPIPIVIENLPISASPEEVRVSRDPVDDCFAYIVELLDQAIPDLPPTVLNPADELGRITKPIAAAWKAKTLVTAASPLFNGNFDQTTLVNKDGIKLFNPEIRIEKWESAMVACREAIEICHEANISLFEYQSRVALPDTLMRELTIRNAFTEKWNSEIIWANTHTPKGELQNLQRMSTPNLNAAQYPDNSEIRSQAAPTLKIAEMYYTSHGIPISEDIAWKSLDPFALREGDCGESEKYYIRQGYTTIQLHFDREPRFYACLGFDGGLWYGQKAEVNNPNPNSLFWVACRVGGLQQKKGYEWGPFTGYFGKKSVHYQNTQGSMTGYTIVDYPWPIMRLADLYLLYAEAINEVEGPNGANSAELFKYIDLIREKAGLKGVKYSWDNYADNKKYENQTGMRELIHRERLIELSLEGQRFWDLRRWKEAPVEYAKNIEGFNLMASNPAEFYQRRVLMQQTFAIRDYFWPIQISAIEQNPNLVQNIGW</sequence>
<evidence type="ECO:0000256" key="3">
    <source>
        <dbReference type="ARBA" id="ARBA00023136"/>
    </source>
</evidence>
<organism evidence="7">
    <name type="scientific">termite gut metagenome</name>
    <dbReference type="NCBI Taxonomy" id="433724"/>
    <lineage>
        <taxon>unclassified sequences</taxon>
        <taxon>metagenomes</taxon>
        <taxon>organismal metagenomes</taxon>
    </lineage>
</organism>
<evidence type="ECO:0000259" key="5">
    <source>
        <dbReference type="Pfam" id="PF07980"/>
    </source>
</evidence>
<evidence type="ECO:0000259" key="6">
    <source>
        <dbReference type="Pfam" id="PF14322"/>
    </source>
</evidence>
<gene>
    <name evidence="7" type="ORF">EZS27_015686</name>
</gene>
<keyword evidence="2" id="KW-0732">Signal</keyword>
<dbReference type="Pfam" id="PF07980">
    <property type="entry name" value="SusD_RagB"/>
    <property type="match status" value="1"/>
</dbReference>
<feature type="domain" description="RagB/SusD" evidence="5">
    <location>
        <begin position="318"/>
        <end position="645"/>
    </location>
</feature>
<comment type="caution">
    <text evidence="7">The sequence shown here is derived from an EMBL/GenBank/DDBJ whole genome shotgun (WGS) entry which is preliminary data.</text>
</comment>
<dbReference type="EMBL" id="SNRY01000823">
    <property type="protein sequence ID" value="KAA6336141.1"/>
    <property type="molecule type" value="Genomic_DNA"/>
</dbReference>
<comment type="subcellular location">
    <subcellularLocation>
        <location evidence="1">Cell outer membrane</location>
    </subcellularLocation>
</comment>
<reference evidence="7" key="1">
    <citation type="submission" date="2019-03" db="EMBL/GenBank/DDBJ databases">
        <title>Single cell metagenomics reveals metabolic interactions within the superorganism composed of flagellate Streblomastix strix and complex community of Bacteroidetes bacteria on its surface.</title>
        <authorList>
            <person name="Treitli S.C."/>
            <person name="Kolisko M."/>
            <person name="Husnik F."/>
            <person name="Keeling P."/>
            <person name="Hampl V."/>
        </authorList>
    </citation>
    <scope>NUCLEOTIDE SEQUENCE</scope>
    <source>
        <strain evidence="7">STM</strain>
    </source>
</reference>
<dbReference type="GO" id="GO:0009279">
    <property type="term" value="C:cell outer membrane"/>
    <property type="evidence" value="ECO:0007669"/>
    <property type="project" value="UniProtKB-SubCell"/>
</dbReference>
<dbReference type="InterPro" id="IPR012944">
    <property type="entry name" value="SusD_RagB_dom"/>
</dbReference>
<evidence type="ECO:0000256" key="4">
    <source>
        <dbReference type="ARBA" id="ARBA00023237"/>
    </source>
</evidence>
<evidence type="ECO:0000256" key="2">
    <source>
        <dbReference type="ARBA" id="ARBA00022729"/>
    </source>
</evidence>
<feature type="domain" description="SusD-like N-terminal" evidence="6">
    <location>
        <begin position="110"/>
        <end position="227"/>
    </location>
</feature>
<name>A0A5J4RT57_9ZZZZ</name>
<keyword evidence="3" id="KW-0472">Membrane</keyword>
<protein>
    <submittedName>
        <fullName evidence="7">RagB/SusD family nutrient uptake outer membrane protein</fullName>
    </submittedName>
</protein>
<keyword evidence="4" id="KW-0998">Cell outer membrane</keyword>
<dbReference type="Pfam" id="PF14322">
    <property type="entry name" value="SusD-like_3"/>
    <property type="match status" value="1"/>
</dbReference>